<accession>A0A2P2QA78</accession>
<protein>
    <submittedName>
        <fullName evidence="1">Uncharacterized protein</fullName>
    </submittedName>
</protein>
<sequence length="27" mass="3183">MEIRQYGKGNNKIITHKVRILELKDGK</sequence>
<dbReference type="EMBL" id="GGEC01083391">
    <property type="protein sequence ID" value="MBX63875.1"/>
    <property type="molecule type" value="Transcribed_RNA"/>
</dbReference>
<reference evidence="1" key="1">
    <citation type="submission" date="2018-02" db="EMBL/GenBank/DDBJ databases">
        <title>Rhizophora mucronata_Transcriptome.</title>
        <authorList>
            <person name="Meera S.P."/>
            <person name="Sreeshan A."/>
            <person name="Augustine A."/>
        </authorList>
    </citation>
    <scope>NUCLEOTIDE SEQUENCE</scope>
    <source>
        <tissue evidence="1">Leaf</tissue>
    </source>
</reference>
<name>A0A2P2QA78_RHIMU</name>
<proteinExistence type="predicted"/>
<evidence type="ECO:0000313" key="1">
    <source>
        <dbReference type="EMBL" id="MBX63875.1"/>
    </source>
</evidence>
<organism evidence="1">
    <name type="scientific">Rhizophora mucronata</name>
    <name type="common">Asiatic mangrove</name>
    <dbReference type="NCBI Taxonomy" id="61149"/>
    <lineage>
        <taxon>Eukaryota</taxon>
        <taxon>Viridiplantae</taxon>
        <taxon>Streptophyta</taxon>
        <taxon>Embryophyta</taxon>
        <taxon>Tracheophyta</taxon>
        <taxon>Spermatophyta</taxon>
        <taxon>Magnoliopsida</taxon>
        <taxon>eudicotyledons</taxon>
        <taxon>Gunneridae</taxon>
        <taxon>Pentapetalae</taxon>
        <taxon>rosids</taxon>
        <taxon>fabids</taxon>
        <taxon>Malpighiales</taxon>
        <taxon>Rhizophoraceae</taxon>
        <taxon>Rhizophora</taxon>
    </lineage>
</organism>
<dbReference type="AlphaFoldDB" id="A0A2P2QA78"/>